<evidence type="ECO:0000313" key="2">
    <source>
        <dbReference type="EMBL" id="EMP41754.1"/>
    </source>
</evidence>
<feature type="region of interest" description="Disordered" evidence="1">
    <location>
        <begin position="144"/>
        <end position="170"/>
    </location>
</feature>
<gene>
    <name evidence="2" type="ORF">UY3_00995</name>
</gene>
<keyword evidence="3" id="KW-1185">Reference proteome</keyword>
<proteinExistence type="predicted"/>
<evidence type="ECO:0000313" key="3">
    <source>
        <dbReference type="Proteomes" id="UP000031443"/>
    </source>
</evidence>
<reference evidence="3" key="1">
    <citation type="journal article" date="2013" name="Nat. Genet.">
        <title>The draft genomes of soft-shell turtle and green sea turtle yield insights into the development and evolution of the turtle-specific body plan.</title>
        <authorList>
            <person name="Wang Z."/>
            <person name="Pascual-Anaya J."/>
            <person name="Zadissa A."/>
            <person name="Li W."/>
            <person name="Niimura Y."/>
            <person name="Huang Z."/>
            <person name="Li C."/>
            <person name="White S."/>
            <person name="Xiong Z."/>
            <person name="Fang D."/>
            <person name="Wang B."/>
            <person name="Ming Y."/>
            <person name="Chen Y."/>
            <person name="Zheng Y."/>
            <person name="Kuraku S."/>
            <person name="Pignatelli M."/>
            <person name="Herrero J."/>
            <person name="Beal K."/>
            <person name="Nozawa M."/>
            <person name="Li Q."/>
            <person name="Wang J."/>
            <person name="Zhang H."/>
            <person name="Yu L."/>
            <person name="Shigenobu S."/>
            <person name="Wang J."/>
            <person name="Liu J."/>
            <person name="Flicek P."/>
            <person name="Searle S."/>
            <person name="Wang J."/>
            <person name="Kuratani S."/>
            <person name="Yin Y."/>
            <person name="Aken B."/>
            <person name="Zhang G."/>
            <person name="Irie N."/>
        </authorList>
    </citation>
    <scope>NUCLEOTIDE SEQUENCE [LARGE SCALE GENOMIC DNA]</scope>
</reference>
<sequence length="170" mass="19063">MSAGDTLPLIPPTLLDPVEYRSRRERDLQSIQQVFTGPTKSTADALIAAPRSPSAGMHQISKFTRCDGSNVAEIHQNQTLKIETYPQRLKASLHYRGGRCCCNRCNRFSRSSEDLPNRQHIALQSTPVLYPMRRVSLFLDSTSSSQLTPVEETGGTDWKNNQITVEQDET</sequence>
<protein>
    <submittedName>
        <fullName evidence="2">Uncharacterized protein</fullName>
    </submittedName>
</protein>
<dbReference type="AlphaFoldDB" id="M7BX21"/>
<organism evidence="2 3">
    <name type="scientific">Chelonia mydas</name>
    <name type="common">Green sea-turtle</name>
    <name type="synonym">Chelonia agassizi</name>
    <dbReference type="NCBI Taxonomy" id="8469"/>
    <lineage>
        <taxon>Eukaryota</taxon>
        <taxon>Metazoa</taxon>
        <taxon>Chordata</taxon>
        <taxon>Craniata</taxon>
        <taxon>Vertebrata</taxon>
        <taxon>Euteleostomi</taxon>
        <taxon>Archelosauria</taxon>
        <taxon>Testudinata</taxon>
        <taxon>Testudines</taxon>
        <taxon>Cryptodira</taxon>
        <taxon>Durocryptodira</taxon>
        <taxon>Americhelydia</taxon>
        <taxon>Chelonioidea</taxon>
        <taxon>Cheloniidae</taxon>
        <taxon>Chelonia</taxon>
    </lineage>
</organism>
<dbReference type="Proteomes" id="UP000031443">
    <property type="component" value="Unassembled WGS sequence"/>
</dbReference>
<name>M7BX21_CHEMY</name>
<dbReference type="EMBL" id="KB484186">
    <property type="protein sequence ID" value="EMP41754.1"/>
    <property type="molecule type" value="Genomic_DNA"/>
</dbReference>
<accession>M7BX21</accession>
<evidence type="ECO:0000256" key="1">
    <source>
        <dbReference type="SAM" id="MobiDB-lite"/>
    </source>
</evidence>
<feature type="compositionally biased region" description="Polar residues" evidence="1">
    <location>
        <begin position="158"/>
        <end position="170"/>
    </location>
</feature>